<evidence type="ECO:0000256" key="1">
    <source>
        <dbReference type="SAM" id="Phobius"/>
    </source>
</evidence>
<evidence type="ECO:0000313" key="2">
    <source>
        <dbReference type="EMBL" id="MXQ55296.1"/>
    </source>
</evidence>
<dbReference type="AlphaFoldDB" id="A0A6I4W005"/>
<evidence type="ECO:0000313" key="3">
    <source>
        <dbReference type="Proteomes" id="UP000430692"/>
    </source>
</evidence>
<dbReference type="RefSeq" id="WP_160802648.1">
    <property type="nucleotide sequence ID" value="NZ_WUUL01000013.1"/>
</dbReference>
<protein>
    <submittedName>
        <fullName evidence="2">Uncharacterized protein</fullName>
    </submittedName>
</protein>
<keyword evidence="1" id="KW-0472">Membrane</keyword>
<dbReference type="Proteomes" id="UP000430692">
    <property type="component" value="Unassembled WGS sequence"/>
</dbReference>
<proteinExistence type="predicted"/>
<dbReference type="EMBL" id="WUUL01000013">
    <property type="protein sequence ID" value="MXQ55296.1"/>
    <property type="molecule type" value="Genomic_DNA"/>
</dbReference>
<sequence length="63" mass="6785">MLGKLGFVVRLLVLPLIASNTYSGFLFYCSLMYFFGGYAKNTAFTQIPDIGQIALGRTVAGSA</sequence>
<keyword evidence="1" id="KW-0812">Transmembrane</keyword>
<organism evidence="2 3">
    <name type="scientific">Shimazuella alba</name>
    <dbReference type="NCBI Taxonomy" id="2690964"/>
    <lineage>
        <taxon>Bacteria</taxon>
        <taxon>Bacillati</taxon>
        <taxon>Bacillota</taxon>
        <taxon>Bacilli</taxon>
        <taxon>Bacillales</taxon>
        <taxon>Thermoactinomycetaceae</taxon>
        <taxon>Shimazuella</taxon>
    </lineage>
</organism>
<reference evidence="2 3" key="1">
    <citation type="submission" date="2019-12" db="EMBL/GenBank/DDBJ databases">
        <title>Whole-genome analyses of novel actinobacteria.</title>
        <authorList>
            <person name="Sahin N."/>
            <person name="Saygin H."/>
        </authorList>
    </citation>
    <scope>NUCLEOTIDE SEQUENCE [LARGE SCALE GENOMIC DNA]</scope>
    <source>
        <strain evidence="2 3">KC615</strain>
    </source>
</reference>
<accession>A0A6I4W005</accession>
<keyword evidence="3" id="KW-1185">Reference proteome</keyword>
<gene>
    <name evidence="2" type="ORF">GSM42_16555</name>
</gene>
<keyword evidence="1" id="KW-1133">Transmembrane helix</keyword>
<comment type="caution">
    <text evidence="2">The sequence shown here is derived from an EMBL/GenBank/DDBJ whole genome shotgun (WGS) entry which is preliminary data.</text>
</comment>
<name>A0A6I4W005_9BACL</name>
<feature type="transmembrane region" description="Helical" evidence="1">
    <location>
        <begin position="12"/>
        <end position="35"/>
    </location>
</feature>